<gene>
    <name evidence="1" type="ORF">BHK98_03940</name>
</gene>
<dbReference type="RefSeq" id="WP_075712285.1">
    <property type="nucleotide sequence ID" value="NZ_MJIE01000001.1"/>
</dbReference>
<dbReference type="SUPFAM" id="SSF88659">
    <property type="entry name" value="Sigma3 and sigma4 domains of RNA polymerase sigma factors"/>
    <property type="match status" value="1"/>
</dbReference>
<sequence>MGRAKEFLGGYLNITEHIEQMTEELEALQRETGSISMALDGMPHGTKLSDRTGQLAVRIAEMTLEIMDERTKAWEKREEIRNVILLVDDHNLCHVLRRRYIDGKMWEEIAVEMNYTYRWVISMHGRALEEVEEILKRVPTNSH</sequence>
<dbReference type="AlphaFoldDB" id="A0A1Q9JGD3"/>
<protein>
    <recommendedName>
        <fullName evidence="3">DUF1492 domain-containing protein</fullName>
    </recommendedName>
</protein>
<organism evidence="1 2">
    <name type="scientific">Hornefia porci</name>
    <dbReference type="NCBI Taxonomy" id="2652292"/>
    <lineage>
        <taxon>Bacteria</taxon>
        <taxon>Bacillati</taxon>
        <taxon>Bacillota</taxon>
        <taxon>Clostridia</taxon>
        <taxon>Peptostreptococcales</taxon>
        <taxon>Anaerovoracaceae</taxon>
        <taxon>Hornefia</taxon>
    </lineage>
</organism>
<dbReference type="OrthoDB" id="3242975at2"/>
<evidence type="ECO:0000313" key="2">
    <source>
        <dbReference type="Proteomes" id="UP000187404"/>
    </source>
</evidence>
<dbReference type="STRING" id="1261640.BHK98_03940"/>
<comment type="caution">
    <text evidence="1">The sequence shown here is derived from an EMBL/GenBank/DDBJ whole genome shotgun (WGS) entry which is preliminary data.</text>
</comment>
<dbReference type="InterPro" id="IPR013324">
    <property type="entry name" value="RNA_pol_sigma_r3/r4-like"/>
</dbReference>
<reference evidence="1 2" key="1">
    <citation type="journal article" date="2016" name="Appl. Environ. Microbiol.">
        <title>Function and Phylogeny of Bacterial Butyryl Coenzyme A:Acetate Transferases and Their Diversity in the Proximal Colon of Swine.</title>
        <authorList>
            <person name="Trachsel J."/>
            <person name="Bayles D.O."/>
            <person name="Looft T."/>
            <person name="Levine U.Y."/>
            <person name="Allen H.K."/>
        </authorList>
    </citation>
    <scope>NUCLEOTIDE SEQUENCE [LARGE SCALE GENOMIC DNA]</scope>
    <source>
        <strain evidence="1 2">68-3-10</strain>
    </source>
</reference>
<dbReference type="Proteomes" id="UP000187404">
    <property type="component" value="Unassembled WGS sequence"/>
</dbReference>
<accession>A0A1Q9JGD3</accession>
<keyword evidence="2" id="KW-1185">Reference proteome</keyword>
<dbReference type="EMBL" id="MJIE01000001">
    <property type="protein sequence ID" value="OLR55290.1"/>
    <property type="molecule type" value="Genomic_DNA"/>
</dbReference>
<evidence type="ECO:0008006" key="3">
    <source>
        <dbReference type="Google" id="ProtNLM"/>
    </source>
</evidence>
<evidence type="ECO:0000313" key="1">
    <source>
        <dbReference type="EMBL" id="OLR55290.1"/>
    </source>
</evidence>
<proteinExistence type="predicted"/>
<name>A0A1Q9JGD3_9FIRM</name>